<sequence>MSPLNFDRSVGLISATTYAMICKMISGGIIARFWQRSPWAREMYARTRSCDVQLTSIAMISATQSRLPRAASSSIPPMAPSLKRKASDEAIGSAAKVQAIAAQGAAGPSRIVKPLPASRPLSRNGTRPGAKVGLGRPNLPSTAGPRRITRSASGPPAIRPTNARPAASGIVNGQKMVIDTKGKGPHGKSIAALRKGGALTDAVNQLEVENELNAERSKAADLQTFQTGLQCELAAAKSQELETRRAYLLASDEIDSLKKQHARSMEDITATLATRDREIKELNEDLTTLQEELSKEREGRIEKQRLQNEVVLLETQITALKQRGYTLQGEAEGLAADKVSLKQELETLRKLVVQRDEELRDIYVAHEQESPDGLAQLSFPDKDKQEIVVTSKSESATGATREAVMPFTFDRVFAPGSTQHDVFEEISLLAQSCVDGYNVCIFAYGQTGSGKSFTMEGGETEETRGMIPRAVQQMFRVTEDLKPRGWEYKMEGQFLEIYNETINDLLGTGEIDKKKHEIKHEKGGKTTVTDVVVIPLTSPIQVLALLQRAHKRRTVAATLMNERSSRSHSVFTLRVTGHNTHTGESCSGTLNLVDLAGSERLSSSGAANHKDRLKETQAINKSLSALGDVIAALGNNGGGGEKGHIPYRNSKLTYLLQNSLSGNSKTLMMMNMSPLAAHLSESLCSLRFATKVNNTNLGVAKKLIQARPA</sequence>
<dbReference type="PANTHER" id="PTHR47972:SF45">
    <property type="entry name" value="PROTEIN CLARET SEGREGATIONAL"/>
    <property type="match status" value="1"/>
</dbReference>
<dbReference type="Pfam" id="PF00225">
    <property type="entry name" value="Kinesin"/>
    <property type="match status" value="1"/>
</dbReference>
<dbReference type="Gene3D" id="3.40.850.10">
    <property type="entry name" value="Kinesin motor domain"/>
    <property type="match status" value="1"/>
</dbReference>
<feature type="binding site" evidence="6">
    <location>
        <begin position="445"/>
        <end position="452"/>
    </location>
    <ligand>
        <name>ATP</name>
        <dbReference type="ChEBI" id="CHEBI:30616"/>
    </ligand>
</feature>
<dbReference type="GO" id="GO:0008017">
    <property type="term" value="F:microtubule binding"/>
    <property type="evidence" value="ECO:0007669"/>
    <property type="project" value="InterPro"/>
</dbReference>
<organism evidence="11 12">
    <name type="scientific">Thanatephorus cucumeris (strain AG1-IA)</name>
    <name type="common">Rice sheath blight fungus</name>
    <name type="synonym">Rhizoctonia solani</name>
    <dbReference type="NCBI Taxonomy" id="983506"/>
    <lineage>
        <taxon>Eukaryota</taxon>
        <taxon>Fungi</taxon>
        <taxon>Dikarya</taxon>
        <taxon>Basidiomycota</taxon>
        <taxon>Agaricomycotina</taxon>
        <taxon>Agaricomycetes</taxon>
        <taxon>Cantharellales</taxon>
        <taxon>Ceratobasidiaceae</taxon>
        <taxon>Rhizoctonia</taxon>
        <taxon>Rhizoctonia solani AG-1</taxon>
    </lineage>
</organism>
<accession>L8X3G2</accession>
<dbReference type="AlphaFoldDB" id="L8X3G2"/>
<evidence type="ECO:0000256" key="6">
    <source>
        <dbReference type="PROSITE-ProRule" id="PRU00283"/>
    </source>
</evidence>
<keyword evidence="8" id="KW-0175">Coiled coil</keyword>
<dbReference type="PROSITE" id="PS50067">
    <property type="entry name" value="KINESIN_MOTOR_2"/>
    <property type="match status" value="1"/>
</dbReference>
<dbReference type="HOGENOM" id="CLU_001485_12_4_1"/>
<dbReference type="GO" id="GO:0005874">
    <property type="term" value="C:microtubule"/>
    <property type="evidence" value="ECO:0007669"/>
    <property type="project" value="UniProtKB-KW"/>
</dbReference>
<comment type="similarity">
    <text evidence="1">Belongs to the TRAFAC class myosin-kinesin ATPase superfamily. Kinesin family. KIN-14 subfamily.</text>
</comment>
<dbReference type="OrthoDB" id="3176171at2759"/>
<keyword evidence="12" id="KW-1185">Reference proteome</keyword>
<dbReference type="InterPro" id="IPR001752">
    <property type="entry name" value="Kinesin_motor_dom"/>
</dbReference>
<dbReference type="InterPro" id="IPR027417">
    <property type="entry name" value="P-loop_NTPase"/>
</dbReference>
<evidence type="ECO:0000256" key="8">
    <source>
        <dbReference type="SAM" id="Coils"/>
    </source>
</evidence>
<keyword evidence="3 6" id="KW-0547">Nucleotide-binding</keyword>
<evidence type="ECO:0000259" key="10">
    <source>
        <dbReference type="PROSITE" id="PS50067"/>
    </source>
</evidence>
<reference evidence="11 12" key="1">
    <citation type="journal article" date="2013" name="Nat. Commun.">
        <title>The evolution and pathogenic mechanisms of the rice sheath blight pathogen.</title>
        <authorList>
            <person name="Zheng A."/>
            <person name="Lin R."/>
            <person name="Xu L."/>
            <person name="Qin P."/>
            <person name="Tang C."/>
            <person name="Ai P."/>
            <person name="Zhang D."/>
            <person name="Liu Y."/>
            <person name="Sun Z."/>
            <person name="Feng H."/>
            <person name="Wang Y."/>
            <person name="Chen Y."/>
            <person name="Liang X."/>
            <person name="Fu R."/>
            <person name="Li Q."/>
            <person name="Zhang J."/>
            <person name="Yu X."/>
            <person name="Xie Z."/>
            <person name="Ding L."/>
            <person name="Guan P."/>
            <person name="Tang J."/>
            <person name="Liang Y."/>
            <person name="Wang S."/>
            <person name="Deng Q."/>
            <person name="Li S."/>
            <person name="Zhu J."/>
            <person name="Wang L."/>
            <person name="Liu H."/>
            <person name="Li P."/>
        </authorList>
    </citation>
    <scope>NUCLEOTIDE SEQUENCE [LARGE SCALE GENOMIC DNA]</scope>
    <source>
        <strain evidence="12">AG-1 IA</strain>
    </source>
</reference>
<evidence type="ECO:0000256" key="2">
    <source>
        <dbReference type="ARBA" id="ARBA00022701"/>
    </source>
</evidence>
<comment type="caution">
    <text evidence="11">The sequence shown here is derived from an EMBL/GenBank/DDBJ whole genome shotgun (WGS) entry which is preliminary data.</text>
</comment>
<keyword evidence="4 6" id="KW-0067">ATP-binding</keyword>
<evidence type="ECO:0000313" key="12">
    <source>
        <dbReference type="Proteomes" id="UP000011668"/>
    </source>
</evidence>
<name>L8X3G2_THACA</name>
<dbReference type="PRINTS" id="PR00380">
    <property type="entry name" value="KINESINHEAVY"/>
</dbReference>
<dbReference type="PROSITE" id="PS00411">
    <property type="entry name" value="KINESIN_MOTOR_1"/>
    <property type="match status" value="1"/>
</dbReference>
<dbReference type="InterPro" id="IPR019821">
    <property type="entry name" value="Kinesin_motor_CS"/>
</dbReference>
<dbReference type="EMBL" id="AFRT01000526">
    <property type="protein sequence ID" value="ELU43568.1"/>
    <property type="molecule type" value="Genomic_DNA"/>
</dbReference>
<evidence type="ECO:0000313" key="11">
    <source>
        <dbReference type="EMBL" id="ELU43568.1"/>
    </source>
</evidence>
<feature type="region of interest" description="Disordered" evidence="9">
    <location>
        <begin position="111"/>
        <end position="166"/>
    </location>
</feature>
<dbReference type="GO" id="GO:0007018">
    <property type="term" value="P:microtubule-based movement"/>
    <property type="evidence" value="ECO:0007669"/>
    <property type="project" value="InterPro"/>
</dbReference>
<proteinExistence type="inferred from homology"/>
<dbReference type="GO" id="GO:0005524">
    <property type="term" value="F:ATP binding"/>
    <property type="evidence" value="ECO:0007669"/>
    <property type="project" value="UniProtKB-UniRule"/>
</dbReference>
<dbReference type="Proteomes" id="UP000011668">
    <property type="component" value="Unassembled WGS sequence"/>
</dbReference>
<keyword evidence="2 7" id="KW-0493">Microtubule</keyword>
<evidence type="ECO:0000256" key="4">
    <source>
        <dbReference type="ARBA" id="ARBA00022840"/>
    </source>
</evidence>
<dbReference type="CDD" id="cd01366">
    <property type="entry name" value="KISc_C_terminal"/>
    <property type="match status" value="1"/>
</dbReference>
<evidence type="ECO:0000256" key="1">
    <source>
        <dbReference type="ARBA" id="ARBA00010899"/>
    </source>
</evidence>
<dbReference type="SMART" id="SM00129">
    <property type="entry name" value="KISc"/>
    <property type="match status" value="1"/>
</dbReference>
<dbReference type="STRING" id="983506.L8X3G2"/>
<dbReference type="GO" id="GO:0003777">
    <property type="term" value="F:microtubule motor activity"/>
    <property type="evidence" value="ECO:0007669"/>
    <property type="project" value="InterPro"/>
</dbReference>
<evidence type="ECO:0000256" key="7">
    <source>
        <dbReference type="RuleBase" id="RU000394"/>
    </source>
</evidence>
<evidence type="ECO:0000256" key="3">
    <source>
        <dbReference type="ARBA" id="ARBA00022741"/>
    </source>
</evidence>
<dbReference type="InterPro" id="IPR027640">
    <property type="entry name" value="Kinesin-like_fam"/>
</dbReference>
<dbReference type="SUPFAM" id="SSF52540">
    <property type="entry name" value="P-loop containing nucleoside triphosphate hydrolases"/>
    <property type="match status" value="1"/>
</dbReference>
<protein>
    <recommendedName>
        <fullName evidence="7">Kinesin-like protein</fullName>
    </recommendedName>
</protein>
<dbReference type="InterPro" id="IPR036961">
    <property type="entry name" value="Kinesin_motor_dom_sf"/>
</dbReference>
<dbReference type="PANTHER" id="PTHR47972">
    <property type="entry name" value="KINESIN-LIKE PROTEIN KLP-3"/>
    <property type="match status" value="1"/>
</dbReference>
<feature type="coiled-coil region" evidence="8">
    <location>
        <begin position="265"/>
        <end position="351"/>
    </location>
</feature>
<gene>
    <name evidence="11" type="ORF">AG1IA_02385</name>
</gene>
<evidence type="ECO:0000256" key="9">
    <source>
        <dbReference type="SAM" id="MobiDB-lite"/>
    </source>
</evidence>
<evidence type="ECO:0000256" key="5">
    <source>
        <dbReference type="ARBA" id="ARBA00023175"/>
    </source>
</evidence>
<keyword evidence="5 6" id="KW-0505">Motor protein</keyword>
<feature type="domain" description="Kinesin motor" evidence="10">
    <location>
        <begin position="347"/>
        <end position="695"/>
    </location>
</feature>